<gene>
    <name evidence="1" type="ORF">RND71_011782</name>
</gene>
<keyword evidence="2" id="KW-1185">Reference proteome</keyword>
<accession>A0AAE1VQ51</accession>
<organism evidence="1 2">
    <name type="scientific">Anisodus tanguticus</name>
    <dbReference type="NCBI Taxonomy" id="243964"/>
    <lineage>
        <taxon>Eukaryota</taxon>
        <taxon>Viridiplantae</taxon>
        <taxon>Streptophyta</taxon>
        <taxon>Embryophyta</taxon>
        <taxon>Tracheophyta</taxon>
        <taxon>Spermatophyta</taxon>
        <taxon>Magnoliopsida</taxon>
        <taxon>eudicotyledons</taxon>
        <taxon>Gunneridae</taxon>
        <taxon>Pentapetalae</taxon>
        <taxon>asterids</taxon>
        <taxon>lamiids</taxon>
        <taxon>Solanales</taxon>
        <taxon>Solanaceae</taxon>
        <taxon>Solanoideae</taxon>
        <taxon>Hyoscyameae</taxon>
        <taxon>Anisodus</taxon>
    </lineage>
</organism>
<dbReference type="Proteomes" id="UP001291623">
    <property type="component" value="Unassembled WGS sequence"/>
</dbReference>
<dbReference type="EMBL" id="JAVYJV010000006">
    <property type="protein sequence ID" value="KAK4367990.1"/>
    <property type="molecule type" value="Genomic_DNA"/>
</dbReference>
<proteinExistence type="predicted"/>
<evidence type="ECO:0000313" key="1">
    <source>
        <dbReference type="EMBL" id="KAK4367990.1"/>
    </source>
</evidence>
<sequence length="50" mass="5368">MASSVMSSAAVATRGNAAQASMTLLVGDLFLYFFKDAILGIYDSFSYDIH</sequence>
<name>A0AAE1VQ51_9SOLA</name>
<dbReference type="AlphaFoldDB" id="A0AAE1VQ51"/>
<reference evidence="1" key="1">
    <citation type="submission" date="2023-12" db="EMBL/GenBank/DDBJ databases">
        <title>Genome assembly of Anisodus tanguticus.</title>
        <authorList>
            <person name="Wang Y.-J."/>
        </authorList>
    </citation>
    <scope>NUCLEOTIDE SEQUENCE</scope>
    <source>
        <strain evidence="1">KB-2021</strain>
        <tissue evidence="1">Leaf</tissue>
    </source>
</reference>
<protein>
    <submittedName>
        <fullName evidence="1">Uncharacterized protein</fullName>
    </submittedName>
</protein>
<evidence type="ECO:0000313" key="2">
    <source>
        <dbReference type="Proteomes" id="UP001291623"/>
    </source>
</evidence>
<comment type="caution">
    <text evidence="1">The sequence shown here is derived from an EMBL/GenBank/DDBJ whole genome shotgun (WGS) entry which is preliminary data.</text>
</comment>